<sequence length="62" mass="6782">MPATPWIVDVLKLTPLAAIAVLLLPHLTGLLFNGLFLWRAAPEWEFSYEALGVKLRCGPPGP</sequence>
<organism evidence="2 3">
    <name type="scientific">Amycolatopsis magusensis</name>
    <dbReference type="NCBI Taxonomy" id="882444"/>
    <lineage>
        <taxon>Bacteria</taxon>
        <taxon>Bacillati</taxon>
        <taxon>Actinomycetota</taxon>
        <taxon>Actinomycetes</taxon>
        <taxon>Pseudonocardiales</taxon>
        <taxon>Pseudonocardiaceae</taxon>
        <taxon>Amycolatopsis</taxon>
    </lineage>
</organism>
<evidence type="ECO:0008006" key="4">
    <source>
        <dbReference type="Google" id="ProtNLM"/>
    </source>
</evidence>
<reference evidence="2 3" key="1">
    <citation type="submission" date="2021-03" db="EMBL/GenBank/DDBJ databases">
        <title>Sequencing the genomes of 1000 actinobacteria strains.</title>
        <authorList>
            <person name="Klenk H.-P."/>
        </authorList>
    </citation>
    <scope>NUCLEOTIDE SEQUENCE [LARGE SCALE GENOMIC DNA]</scope>
    <source>
        <strain evidence="2 3">DSM 45510</strain>
    </source>
</reference>
<feature type="transmembrane region" description="Helical" evidence="1">
    <location>
        <begin position="16"/>
        <end position="38"/>
    </location>
</feature>
<dbReference type="EMBL" id="JAGGMS010000001">
    <property type="protein sequence ID" value="MBP2186291.1"/>
    <property type="molecule type" value="Genomic_DNA"/>
</dbReference>
<evidence type="ECO:0000256" key="1">
    <source>
        <dbReference type="SAM" id="Phobius"/>
    </source>
</evidence>
<comment type="caution">
    <text evidence="2">The sequence shown here is derived from an EMBL/GenBank/DDBJ whole genome shotgun (WGS) entry which is preliminary data.</text>
</comment>
<evidence type="ECO:0000313" key="2">
    <source>
        <dbReference type="EMBL" id="MBP2186291.1"/>
    </source>
</evidence>
<accession>A0ABS4Q3M7</accession>
<evidence type="ECO:0000313" key="3">
    <source>
        <dbReference type="Proteomes" id="UP000741013"/>
    </source>
</evidence>
<keyword evidence="3" id="KW-1185">Reference proteome</keyword>
<name>A0ABS4Q3M7_9PSEU</name>
<keyword evidence="1" id="KW-0812">Transmembrane</keyword>
<gene>
    <name evidence="2" type="ORF">JOM49_007817</name>
</gene>
<keyword evidence="1" id="KW-1133">Transmembrane helix</keyword>
<dbReference type="Proteomes" id="UP000741013">
    <property type="component" value="Unassembled WGS sequence"/>
</dbReference>
<keyword evidence="1" id="KW-0472">Membrane</keyword>
<dbReference type="RefSeq" id="WP_209669258.1">
    <property type="nucleotide sequence ID" value="NZ_JAGGMS010000001.1"/>
</dbReference>
<protein>
    <recommendedName>
        <fullName evidence="4">Multiple sugar transport system permease protein</fullName>
    </recommendedName>
</protein>
<proteinExistence type="predicted"/>